<protein>
    <recommendedName>
        <fullName evidence="2">Activator of Hsp90 ATPase homologue 1/2-like C-terminal domain-containing protein</fullName>
    </recommendedName>
</protein>
<dbReference type="AlphaFoldDB" id="A0A6I6GSY5"/>
<sequence>MFPKALEIVKALSEDFQIHISTHVLADIETVWQCFTQPEHVTQWNQASDDWHTPHAEADLRVGGSFTHRMEAKDGSMGFDFIGTFDVVEPFTRLAYHMEDGRKVNVTFTETDTGTQVHEAFDPEYENSFELQYAGWGAILESFRQYTEGQHE</sequence>
<evidence type="ECO:0000313" key="3">
    <source>
        <dbReference type="EMBL" id="QGW30082.1"/>
    </source>
</evidence>
<comment type="similarity">
    <text evidence="1">Belongs to the AHA1 family.</text>
</comment>
<name>A0A6I6GSY5_9BACT</name>
<reference evidence="3 4" key="1">
    <citation type="submission" date="2019-11" db="EMBL/GenBank/DDBJ databases">
        <authorList>
            <person name="Im W.T."/>
        </authorList>
    </citation>
    <scope>NUCLEOTIDE SEQUENCE [LARGE SCALE GENOMIC DNA]</scope>
    <source>
        <strain evidence="3 4">SB-02</strain>
    </source>
</reference>
<dbReference type="EMBL" id="CP046566">
    <property type="protein sequence ID" value="QGW30082.1"/>
    <property type="molecule type" value="Genomic_DNA"/>
</dbReference>
<feature type="domain" description="Activator of Hsp90 ATPase homologue 1/2-like C-terminal" evidence="2">
    <location>
        <begin position="26"/>
        <end position="147"/>
    </location>
</feature>
<dbReference type="Pfam" id="PF08327">
    <property type="entry name" value="AHSA1"/>
    <property type="match status" value="1"/>
</dbReference>
<keyword evidence="4" id="KW-1185">Reference proteome</keyword>
<evidence type="ECO:0000259" key="2">
    <source>
        <dbReference type="Pfam" id="PF08327"/>
    </source>
</evidence>
<dbReference type="KEGG" id="fls:GLV81_14730"/>
<gene>
    <name evidence="3" type="ORF">GLV81_14730</name>
</gene>
<dbReference type="Gene3D" id="3.30.530.20">
    <property type="match status" value="1"/>
</dbReference>
<dbReference type="InterPro" id="IPR013538">
    <property type="entry name" value="ASHA1/2-like_C"/>
</dbReference>
<organism evidence="3 4">
    <name type="scientific">Phnomibacter ginsenosidimutans</name>
    <dbReference type="NCBI Taxonomy" id="2676868"/>
    <lineage>
        <taxon>Bacteria</taxon>
        <taxon>Pseudomonadati</taxon>
        <taxon>Bacteroidota</taxon>
        <taxon>Chitinophagia</taxon>
        <taxon>Chitinophagales</taxon>
        <taxon>Chitinophagaceae</taxon>
        <taxon>Phnomibacter</taxon>
    </lineage>
</organism>
<evidence type="ECO:0000313" key="4">
    <source>
        <dbReference type="Proteomes" id="UP000426027"/>
    </source>
</evidence>
<dbReference type="SUPFAM" id="SSF55961">
    <property type="entry name" value="Bet v1-like"/>
    <property type="match status" value="1"/>
</dbReference>
<evidence type="ECO:0000256" key="1">
    <source>
        <dbReference type="ARBA" id="ARBA00006817"/>
    </source>
</evidence>
<dbReference type="Proteomes" id="UP000426027">
    <property type="component" value="Chromosome"/>
</dbReference>
<accession>A0A6I6GSY5</accession>
<dbReference type="InterPro" id="IPR023393">
    <property type="entry name" value="START-like_dom_sf"/>
</dbReference>
<proteinExistence type="inferred from homology"/>